<dbReference type="PRINTS" id="PR00768">
    <property type="entry name" value="DEUTEROLYSIN"/>
</dbReference>
<feature type="binding site" evidence="15">
    <location>
        <position position="336"/>
    </location>
    <ligand>
        <name>Zn(2+)</name>
        <dbReference type="ChEBI" id="CHEBI:29105"/>
        <note>catalytic</note>
    </ligand>
</feature>
<dbReference type="CDD" id="cd11008">
    <property type="entry name" value="M35_deuterolysin_like"/>
    <property type="match status" value="1"/>
</dbReference>
<evidence type="ECO:0000256" key="14">
    <source>
        <dbReference type="PIRSR" id="PIRSR601384-1"/>
    </source>
</evidence>
<dbReference type="GO" id="GO:0006508">
    <property type="term" value="P:proteolysis"/>
    <property type="evidence" value="ECO:0007669"/>
    <property type="project" value="UniProtKB-KW"/>
</dbReference>
<dbReference type="InterPro" id="IPR029463">
    <property type="entry name" value="Lys_MEP"/>
</dbReference>
<keyword evidence="11 15" id="KW-0862">Zinc</keyword>
<keyword evidence="13" id="KW-0865">Zymogen</keyword>
<comment type="catalytic activity">
    <reaction evidence="1">
        <text>Preferential cleavage of bonds with hydrophobic residues in P1'. Also 3-Asn-|-Gln-4 and 8-Gly-|-Ser-9 bonds in insulin B chain.</text>
        <dbReference type="EC" id="3.4.24.39"/>
    </reaction>
</comment>
<keyword evidence="6" id="KW-0645">Protease</keyword>
<gene>
    <name evidence="18" type="ORF">EV421DRAFT_1787526</name>
</gene>
<evidence type="ECO:0000256" key="13">
    <source>
        <dbReference type="ARBA" id="ARBA00023145"/>
    </source>
</evidence>
<comment type="similarity">
    <text evidence="3">Belongs to the peptidase M35 family.</text>
</comment>
<sequence>MFFLPFALSFASVLASPQYKRAGELVVELTGPSGSVNSADLVLTASITNTGSQDVKVLKYGTVLDDLPTRSFVVTNDDTQSEVPFTGVKLSVSIDNNPEAAYITIASGQTINVTHDVSAIYDWGGNGKYTFTPIASFRAAAPGNLLADIGSLSKVSADSSSLGVEISSVTKRELQSKHESRSSDVQVLDKRAVVSCSSSSESSFISARYACPSFPYFLHSRRNYSYTEGKALASLGSSYISFNGATDSLYRSYFDSTSTSTVISVLNAAASESSSSRTLSCDDTYNVCDGNVIAYTVISTTNIYFCDTFFDEVTTTALCSGTTVAARNVRGGTTLHELTHAIANTDDITYGCSADQALSDSQSAINADNYNCFTTQVFQNEEC</sequence>
<dbReference type="InterPro" id="IPR050414">
    <property type="entry name" value="Fungal_M35_metalloproteases"/>
</dbReference>
<reference evidence="18" key="1">
    <citation type="submission" date="2023-06" db="EMBL/GenBank/DDBJ databases">
        <authorList>
            <consortium name="Lawrence Berkeley National Laboratory"/>
            <person name="Ahrendt S."/>
            <person name="Sahu N."/>
            <person name="Indic B."/>
            <person name="Wong-Bajracharya J."/>
            <person name="Merenyi Z."/>
            <person name="Ke H.-M."/>
            <person name="Monk M."/>
            <person name="Kocsube S."/>
            <person name="Drula E."/>
            <person name="Lipzen A."/>
            <person name="Balint B."/>
            <person name="Henrissat B."/>
            <person name="Andreopoulos B."/>
            <person name="Martin F.M."/>
            <person name="Harder C.B."/>
            <person name="Rigling D."/>
            <person name="Ford K.L."/>
            <person name="Foster G.D."/>
            <person name="Pangilinan J."/>
            <person name="Papanicolaou A."/>
            <person name="Barry K."/>
            <person name="LaButti K."/>
            <person name="Viragh M."/>
            <person name="Koriabine M."/>
            <person name="Yan M."/>
            <person name="Riley R."/>
            <person name="Champramary S."/>
            <person name="Plett K.L."/>
            <person name="Tsai I.J."/>
            <person name="Slot J."/>
            <person name="Sipos G."/>
            <person name="Plett J."/>
            <person name="Nagy L.G."/>
            <person name="Grigoriev I.V."/>
        </authorList>
    </citation>
    <scope>NUCLEOTIDE SEQUENCE</scope>
    <source>
        <strain evidence="18">FPL87.14</strain>
    </source>
</reference>
<feature type="chain" id="PRO_5041393626" description="deuterolysin" evidence="16">
    <location>
        <begin position="16"/>
        <end position="383"/>
    </location>
</feature>
<keyword evidence="7" id="KW-0165">Cleavage on pair of basic residues</keyword>
<dbReference type="Gene3D" id="3.40.390.10">
    <property type="entry name" value="Collagenase (Catalytic Domain)"/>
    <property type="match status" value="1"/>
</dbReference>
<keyword evidence="12 18" id="KW-0482">Metalloprotease</keyword>
<evidence type="ECO:0000313" key="18">
    <source>
        <dbReference type="EMBL" id="KAK0447679.1"/>
    </source>
</evidence>
<comment type="subcellular location">
    <subcellularLocation>
        <location evidence="2">Secreted</location>
    </subcellularLocation>
</comment>
<feature type="signal peptide" evidence="16">
    <location>
        <begin position="1"/>
        <end position="15"/>
    </location>
</feature>
<evidence type="ECO:0000256" key="9">
    <source>
        <dbReference type="ARBA" id="ARBA00022729"/>
    </source>
</evidence>
<evidence type="ECO:0000256" key="2">
    <source>
        <dbReference type="ARBA" id="ARBA00004613"/>
    </source>
</evidence>
<evidence type="ECO:0000256" key="5">
    <source>
        <dbReference type="ARBA" id="ARBA00022525"/>
    </source>
</evidence>
<dbReference type="GO" id="GO:0005576">
    <property type="term" value="C:extracellular region"/>
    <property type="evidence" value="ECO:0007669"/>
    <property type="project" value="UniProtKB-SubCell"/>
</dbReference>
<feature type="domain" description="Lysine-specific metallo-endopeptidase" evidence="17">
    <location>
        <begin position="244"/>
        <end position="374"/>
    </location>
</feature>
<dbReference type="Pfam" id="PF14521">
    <property type="entry name" value="Aspzincin_M35"/>
    <property type="match status" value="1"/>
</dbReference>
<evidence type="ECO:0000313" key="19">
    <source>
        <dbReference type="Proteomes" id="UP001175226"/>
    </source>
</evidence>
<evidence type="ECO:0000256" key="3">
    <source>
        <dbReference type="ARBA" id="ARBA00010279"/>
    </source>
</evidence>
<protein>
    <recommendedName>
        <fullName evidence="4">deuterolysin</fullName>
        <ecNumber evidence="4">3.4.24.39</ecNumber>
    </recommendedName>
</protein>
<comment type="cofactor">
    <cofactor evidence="15">
        <name>Zn(2+)</name>
        <dbReference type="ChEBI" id="CHEBI:29105"/>
    </cofactor>
    <text evidence="15">Binds 1 zinc ion per subunit.</text>
</comment>
<comment type="caution">
    <text evidence="18">The sequence shown here is derived from an EMBL/GenBank/DDBJ whole genome shotgun (WGS) entry which is preliminary data.</text>
</comment>
<proteinExistence type="inferred from homology"/>
<keyword evidence="5" id="KW-0964">Secreted</keyword>
<evidence type="ECO:0000256" key="15">
    <source>
        <dbReference type="PIRSR" id="PIRSR601384-2"/>
    </source>
</evidence>
<evidence type="ECO:0000256" key="7">
    <source>
        <dbReference type="ARBA" id="ARBA00022685"/>
    </source>
</evidence>
<dbReference type="InterPro" id="IPR024079">
    <property type="entry name" value="MetalloPept_cat_dom_sf"/>
</dbReference>
<evidence type="ECO:0000256" key="11">
    <source>
        <dbReference type="ARBA" id="ARBA00022833"/>
    </source>
</evidence>
<dbReference type="PANTHER" id="PTHR37016">
    <property type="match status" value="1"/>
</dbReference>
<feature type="binding site" evidence="15">
    <location>
        <position position="347"/>
    </location>
    <ligand>
        <name>Zn(2+)</name>
        <dbReference type="ChEBI" id="CHEBI:29105"/>
        <note>catalytic</note>
    </ligand>
</feature>
<dbReference type="Gene3D" id="2.60.40.2970">
    <property type="match status" value="1"/>
</dbReference>
<accession>A0AA39MVL1</accession>
<keyword evidence="9 16" id="KW-0732">Signal</keyword>
<dbReference type="SUPFAM" id="SSF55486">
    <property type="entry name" value="Metalloproteases ('zincins'), catalytic domain"/>
    <property type="match status" value="1"/>
</dbReference>
<dbReference type="EC" id="3.4.24.39" evidence="4"/>
<dbReference type="GO" id="GO:0046872">
    <property type="term" value="F:metal ion binding"/>
    <property type="evidence" value="ECO:0007669"/>
    <property type="project" value="UniProtKB-KW"/>
</dbReference>
<evidence type="ECO:0000256" key="12">
    <source>
        <dbReference type="ARBA" id="ARBA00023049"/>
    </source>
</evidence>
<name>A0AA39MVL1_9AGAR</name>
<dbReference type="Proteomes" id="UP001175226">
    <property type="component" value="Unassembled WGS sequence"/>
</dbReference>
<feature type="binding site" evidence="15">
    <location>
        <position position="340"/>
    </location>
    <ligand>
        <name>Zn(2+)</name>
        <dbReference type="ChEBI" id="CHEBI:29105"/>
        <note>catalytic</note>
    </ligand>
</feature>
<keyword evidence="10" id="KW-0378">Hydrolase</keyword>
<keyword evidence="19" id="KW-1185">Reference proteome</keyword>
<evidence type="ECO:0000256" key="4">
    <source>
        <dbReference type="ARBA" id="ARBA00012431"/>
    </source>
</evidence>
<dbReference type="PANTHER" id="PTHR37016:SF3">
    <property type="entry name" value="NEUTRAL PROTEASE 2-RELATED"/>
    <property type="match status" value="1"/>
</dbReference>
<organism evidence="18 19">
    <name type="scientific">Armillaria borealis</name>
    <dbReference type="NCBI Taxonomy" id="47425"/>
    <lineage>
        <taxon>Eukaryota</taxon>
        <taxon>Fungi</taxon>
        <taxon>Dikarya</taxon>
        <taxon>Basidiomycota</taxon>
        <taxon>Agaricomycotina</taxon>
        <taxon>Agaricomycetes</taxon>
        <taxon>Agaricomycetidae</taxon>
        <taxon>Agaricales</taxon>
        <taxon>Marasmiineae</taxon>
        <taxon>Physalacriaceae</taxon>
        <taxon>Armillaria</taxon>
    </lineage>
</organism>
<evidence type="ECO:0000256" key="1">
    <source>
        <dbReference type="ARBA" id="ARBA00001187"/>
    </source>
</evidence>
<dbReference type="AlphaFoldDB" id="A0AA39MVL1"/>
<dbReference type="GO" id="GO:0004222">
    <property type="term" value="F:metalloendopeptidase activity"/>
    <property type="evidence" value="ECO:0007669"/>
    <property type="project" value="InterPro"/>
</dbReference>
<evidence type="ECO:0000256" key="16">
    <source>
        <dbReference type="SAM" id="SignalP"/>
    </source>
</evidence>
<dbReference type="InterPro" id="IPR001384">
    <property type="entry name" value="Peptidase_M35"/>
</dbReference>
<evidence type="ECO:0000259" key="17">
    <source>
        <dbReference type="Pfam" id="PF14521"/>
    </source>
</evidence>
<dbReference type="EMBL" id="JAUEPT010000011">
    <property type="protein sequence ID" value="KAK0447679.1"/>
    <property type="molecule type" value="Genomic_DNA"/>
</dbReference>
<feature type="active site" evidence="14">
    <location>
        <position position="337"/>
    </location>
</feature>
<evidence type="ECO:0000256" key="10">
    <source>
        <dbReference type="ARBA" id="ARBA00022801"/>
    </source>
</evidence>
<keyword evidence="8 15" id="KW-0479">Metal-binding</keyword>
<evidence type="ECO:0000256" key="6">
    <source>
        <dbReference type="ARBA" id="ARBA00022670"/>
    </source>
</evidence>
<evidence type="ECO:0000256" key="8">
    <source>
        <dbReference type="ARBA" id="ARBA00022723"/>
    </source>
</evidence>